<dbReference type="RefSeq" id="WP_153584046.1">
    <property type="nucleotide sequence ID" value="NZ_WJBU01000005.1"/>
</dbReference>
<dbReference type="InterPro" id="IPR042119">
    <property type="entry name" value="QueA_dom2"/>
</dbReference>
<dbReference type="InterPro" id="IPR036100">
    <property type="entry name" value="QueA_sf"/>
</dbReference>
<accession>A0A844B5B0</accession>
<dbReference type="Gene3D" id="2.40.10.240">
    <property type="entry name" value="QueA-like"/>
    <property type="match status" value="1"/>
</dbReference>
<keyword evidence="6" id="KW-1185">Reference proteome</keyword>
<evidence type="ECO:0000256" key="1">
    <source>
        <dbReference type="ARBA" id="ARBA00022490"/>
    </source>
</evidence>
<dbReference type="EMBL" id="WJBU01000005">
    <property type="protein sequence ID" value="MRD46697.1"/>
    <property type="molecule type" value="Genomic_DNA"/>
</dbReference>
<dbReference type="AlphaFoldDB" id="A0A844B5B0"/>
<keyword evidence="1" id="KW-0963">Cytoplasm</keyword>
<dbReference type="Pfam" id="PF02547">
    <property type="entry name" value="Queuosine_synth"/>
    <property type="match status" value="1"/>
</dbReference>
<dbReference type="GO" id="GO:0051075">
    <property type="term" value="F:S-adenosylmethionine:tRNA ribosyltransferase-isomerase activity"/>
    <property type="evidence" value="ECO:0007669"/>
    <property type="project" value="TreeGrafter"/>
</dbReference>
<evidence type="ECO:0000256" key="3">
    <source>
        <dbReference type="ARBA" id="ARBA00022691"/>
    </source>
</evidence>
<dbReference type="InterPro" id="IPR003699">
    <property type="entry name" value="QueA"/>
</dbReference>
<dbReference type="PANTHER" id="PTHR30307:SF0">
    <property type="entry name" value="S-ADENOSYLMETHIONINE:TRNA RIBOSYLTRANSFERASE-ISOMERASE"/>
    <property type="match status" value="1"/>
</dbReference>
<protein>
    <recommendedName>
        <fullName evidence="7">S-adenosylmethionine:tRNA ribosyltransferase-isomerase</fullName>
    </recommendedName>
</protein>
<dbReference type="GO" id="GO:0008616">
    <property type="term" value="P:tRNA queuosine(34) biosynthetic process"/>
    <property type="evidence" value="ECO:0007669"/>
    <property type="project" value="UniProtKB-KW"/>
</dbReference>
<evidence type="ECO:0000313" key="6">
    <source>
        <dbReference type="Proteomes" id="UP000487350"/>
    </source>
</evidence>
<dbReference type="OrthoDB" id="9783887at2"/>
<dbReference type="PANTHER" id="PTHR30307">
    <property type="entry name" value="S-ADENOSYLMETHIONINE:TRNA RIBOSYLTRANSFERASE-ISOMERASE"/>
    <property type="match status" value="1"/>
</dbReference>
<organism evidence="5 6">
    <name type="scientific">Caenimonas koreensis DSM 17982</name>
    <dbReference type="NCBI Taxonomy" id="1121255"/>
    <lineage>
        <taxon>Bacteria</taxon>
        <taxon>Pseudomonadati</taxon>
        <taxon>Pseudomonadota</taxon>
        <taxon>Betaproteobacteria</taxon>
        <taxon>Burkholderiales</taxon>
        <taxon>Comamonadaceae</taxon>
        <taxon>Caenimonas</taxon>
    </lineage>
</organism>
<evidence type="ECO:0000256" key="2">
    <source>
        <dbReference type="ARBA" id="ARBA00022679"/>
    </source>
</evidence>
<comment type="caution">
    <text evidence="5">The sequence shown here is derived from an EMBL/GenBank/DDBJ whole genome shotgun (WGS) entry which is preliminary data.</text>
</comment>
<keyword evidence="3" id="KW-0949">S-adenosyl-L-methionine</keyword>
<reference evidence="5 6" key="1">
    <citation type="submission" date="2019-11" db="EMBL/GenBank/DDBJ databases">
        <title>Caenimonas koreensis gen. nov., sp. nov., isolated from activated sludge.</title>
        <authorList>
            <person name="Seung H.R."/>
        </authorList>
    </citation>
    <scope>NUCLEOTIDE SEQUENCE [LARGE SCALE GENOMIC DNA]</scope>
    <source>
        <strain evidence="5 6">EMB320</strain>
    </source>
</reference>
<dbReference type="Gene3D" id="3.40.1780.10">
    <property type="entry name" value="QueA-like"/>
    <property type="match status" value="1"/>
</dbReference>
<evidence type="ECO:0008006" key="7">
    <source>
        <dbReference type="Google" id="ProtNLM"/>
    </source>
</evidence>
<evidence type="ECO:0000256" key="4">
    <source>
        <dbReference type="ARBA" id="ARBA00022785"/>
    </source>
</evidence>
<proteinExistence type="predicted"/>
<sequence length="360" mass="38631">MKAAQQPTQRPVQARLLVIDEHGRMQHAPRARLADFLQAGDVLVANDAATLPASLAGTHLRAGATIEVRLAGRRSLDVGDVREFTAVVFGEGDWRTRTEDRAAPPELLPGDQLQLGPLRATVLSLQGHARLIAMRFEGDADTIWAGLARHGRPIQYAHVQQPLALWDVWTRVAAQPVAFEPPSAGFVLDWAMLASLKERGVAFATLTHAAGISSTGDEQLDARLPLDEPYFIPRATLEAIEAARACGGRVVALGTTVVRALEHAAQHAGQHATQDGGLRAGPGLADQRIGPATQLRVVDAIISGTHEPGTSHYELLRAFAADAVLQSAAQELERVGYLTHEFGDSVLIRVKSRVGELRPA</sequence>
<dbReference type="Proteomes" id="UP000487350">
    <property type="component" value="Unassembled WGS sequence"/>
</dbReference>
<dbReference type="SUPFAM" id="SSF111337">
    <property type="entry name" value="QueA-like"/>
    <property type="match status" value="1"/>
</dbReference>
<evidence type="ECO:0000313" key="5">
    <source>
        <dbReference type="EMBL" id="MRD46697.1"/>
    </source>
</evidence>
<gene>
    <name evidence="5" type="ORF">GHT07_05380</name>
</gene>
<name>A0A844B5B0_9BURK</name>
<dbReference type="InterPro" id="IPR042118">
    <property type="entry name" value="QueA_dom1"/>
</dbReference>
<keyword evidence="2" id="KW-0808">Transferase</keyword>
<keyword evidence="4" id="KW-0671">Queuosine biosynthesis</keyword>